<dbReference type="SUPFAM" id="SSF81321">
    <property type="entry name" value="Family A G protein-coupled receptor-like"/>
    <property type="match status" value="1"/>
</dbReference>
<dbReference type="EMBL" id="JAFDVH010000001">
    <property type="protein sequence ID" value="KAG7492160.1"/>
    <property type="molecule type" value="Genomic_DNA"/>
</dbReference>
<dbReference type="InterPro" id="IPR002170">
    <property type="entry name" value="GPCR_2_parathyroid_rcpt"/>
</dbReference>
<evidence type="ECO:0000256" key="19">
    <source>
        <dbReference type="SAM" id="Phobius"/>
    </source>
</evidence>
<dbReference type="SMART" id="SM00008">
    <property type="entry name" value="HormR"/>
    <property type="match status" value="1"/>
</dbReference>
<evidence type="ECO:0000259" key="21">
    <source>
        <dbReference type="PROSITE" id="PS50227"/>
    </source>
</evidence>
<evidence type="ECO:0000256" key="1">
    <source>
        <dbReference type="ARBA" id="ARBA00004651"/>
    </source>
</evidence>
<dbReference type="FunFam" id="1.20.1070.10:FF:000070">
    <property type="entry name" value="Parathyroid hormone/parathyroid hormone-related peptide receptor"/>
    <property type="match status" value="1"/>
</dbReference>
<feature type="transmembrane region" description="Helical" evidence="19">
    <location>
        <begin position="318"/>
        <end position="342"/>
    </location>
</feature>
<evidence type="ECO:0000256" key="6">
    <source>
        <dbReference type="ARBA" id="ARBA00022729"/>
    </source>
</evidence>
<evidence type="ECO:0000256" key="17">
    <source>
        <dbReference type="ARBA" id="ARBA00093493"/>
    </source>
</evidence>
<keyword evidence="8" id="KW-0297">G-protein coupled receptor</keyword>
<dbReference type="AlphaFoldDB" id="A0A9D3THL0"/>
<dbReference type="Gene3D" id="1.20.1070.10">
    <property type="entry name" value="Rhodopsin 7-helix transmembrane proteins"/>
    <property type="match status" value="1"/>
</dbReference>
<dbReference type="PRINTS" id="PR00249">
    <property type="entry name" value="GPCRSECRETIN"/>
</dbReference>
<keyword evidence="5 19" id="KW-0812">Transmembrane</keyword>
<dbReference type="GO" id="GO:0007166">
    <property type="term" value="P:cell surface receptor signaling pathway"/>
    <property type="evidence" value="ECO:0007669"/>
    <property type="project" value="InterPro"/>
</dbReference>
<evidence type="ECO:0000256" key="9">
    <source>
        <dbReference type="ARBA" id="ARBA00023136"/>
    </source>
</evidence>
<evidence type="ECO:0000256" key="12">
    <source>
        <dbReference type="ARBA" id="ARBA00023180"/>
    </source>
</evidence>
<keyword evidence="7 19" id="KW-1133">Transmembrane helix</keyword>
<evidence type="ECO:0000259" key="22">
    <source>
        <dbReference type="PROSITE" id="PS50261"/>
    </source>
</evidence>
<comment type="caution">
    <text evidence="23">The sequence shown here is derived from an EMBL/GenBank/DDBJ whole genome shotgun (WGS) entry which is preliminary data.</text>
</comment>
<dbReference type="PROSITE" id="PS00650">
    <property type="entry name" value="G_PROTEIN_RECEP_F2_2"/>
    <property type="match status" value="1"/>
</dbReference>
<dbReference type="CDD" id="cd15983">
    <property type="entry name" value="7tmB1_PTH3R"/>
    <property type="match status" value="1"/>
</dbReference>
<dbReference type="PANTHER" id="PTHR45620">
    <property type="entry name" value="PDF RECEPTOR-LIKE PROTEIN-RELATED"/>
    <property type="match status" value="1"/>
</dbReference>
<dbReference type="PROSITE" id="PS50261">
    <property type="entry name" value="G_PROTEIN_RECEP_F2_4"/>
    <property type="match status" value="1"/>
</dbReference>
<dbReference type="GO" id="GO:0007200">
    <property type="term" value="P:phospholipase C-activating G protein-coupled receptor signaling pathway"/>
    <property type="evidence" value="ECO:0007669"/>
    <property type="project" value="UniProtKB-ARBA"/>
</dbReference>
<dbReference type="Gene3D" id="4.10.1240.10">
    <property type="entry name" value="GPCR, family 2, extracellular hormone receptor domain"/>
    <property type="match status" value="1"/>
</dbReference>
<dbReference type="InterPro" id="IPR017981">
    <property type="entry name" value="GPCR_2-like_7TM"/>
</dbReference>
<dbReference type="GO" id="GO:0007189">
    <property type="term" value="P:adenylate cyclase-activating G protein-coupled receptor signaling pathway"/>
    <property type="evidence" value="ECO:0007669"/>
    <property type="project" value="UniProtKB-ARBA"/>
</dbReference>
<evidence type="ECO:0000256" key="2">
    <source>
        <dbReference type="ARBA" id="ARBA00005314"/>
    </source>
</evidence>
<evidence type="ECO:0000256" key="4">
    <source>
        <dbReference type="ARBA" id="ARBA00022475"/>
    </source>
</evidence>
<name>A0A9D3THL0_MEGAT</name>
<keyword evidence="12" id="KW-0325">Glycoprotein</keyword>
<feature type="chain" id="PRO_5039085315" description="Parathyroid hormone/parathyroid hormone-related peptide receptor" evidence="20">
    <location>
        <begin position="25"/>
        <end position="553"/>
    </location>
</feature>
<evidence type="ECO:0000256" key="16">
    <source>
        <dbReference type="ARBA" id="ARBA00093433"/>
    </source>
</evidence>
<comment type="function">
    <text evidence="16">G-protein-coupled receptor for parathyroid hormone (PTH) and for parathyroid hormone-related peptide (PTHLH). Ligand binding causes a conformation change that triggers signaling via guanine nucleotide-binding proteins (G proteins) and modulates the activity of downstream effectors, such as adenylate cyclase (cAMP). PTH1R is coupled to G(s) G alpha proteins and mediates activation of adenylate cyclase activity. PTHLH dissociates from PTH1R more rapidly than PTH; as consequence, the cAMP response induced by PTHLH decays faster than the response induced by PTH.</text>
</comment>
<dbReference type="Pfam" id="PF02793">
    <property type="entry name" value="HRM"/>
    <property type="match status" value="1"/>
</dbReference>
<evidence type="ECO:0000256" key="18">
    <source>
        <dbReference type="SAM" id="MobiDB-lite"/>
    </source>
</evidence>
<keyword evidence="10" id="KW-1015">Disulfide bond</keyword>
<dbReference type="OrthoDB" id="6160250at2759"/>
<keyword evidence="9 19" id="KW-0472">Membrane</keyword>
<evidence type="ECO:0000256" key="8">
    <source>
        <dbReference type="ARBA" id="ARBA00023040"/>
    </source>
</evidence>
<gene>
    <name evidence="23" type="ORF">MATL_G00012100</name>
</gene>
<evidence type="ECO:0000313" key="23">
    <source>
        <dbReference type="EMBL" id="KAG7492160.1"/>
    </source>
</evidence>
<dbReference type="PANTHER" id="PTHR45620:SF18">
    <property type="entry name" value="PARATHYROID HORMONE_PARATHYROID HORMONE-RELATED PEPTIDE RECEPTOR"/>
    <property type="match status" value="1"/>
</dbReference>
<keyword evidence="4" id="KW-1003">Cell membrane</keyword>
<keyword evidence="11" id="KW-0675">Receptor</keyword>
<dbReference type="GO" id="GO:0005886">
    <property type="term" value="C:plasma membrane"/>
    <property type="evidence" value="ECO:0007669"/>
    <property type="project" value="UniProtKB-SubCell"/>
</dbReference>
<comment type="subcellular location">
    <subcellularLocation>
        <location evidence="1">Cell membrane</location>
        <topology evidence="1">Multi-pass membrane protein</topology>
    </subcellularLocation>
</comment>
<organism evidence="23 24">
    <name type="scientific">Megalops atlanticus</name>
    <name type="common">Tarpon</name>
    <name type="synonym">Clupea gigantea</name>
    <dbReference type="NCBI Taxonomy" id="7932"/>
    <lineage>
        <taxon>Eukaryota</taxon>
        <taxon>Metazoa</taxon>
        <taxon>Chordata</taxon>
        <taxon>Craniata</taxon>
        <taxon>Vertebrata</taxon>
        <taxon>Euteleostomi</taxon>
        <taxon>Actinopterygii</taxon>
        <taxon>Neopterygii</taxon>
        <taxon>Teleostei</taxon>
        <taxon>Elopiformes</taxon>
        <taxon>Megalopidae</taxon>
        <taxon>Megalops</taxon>
    </lineage>
</organism>
<feature type="region of interest" description="Disordered" evidence="18">
    <location>
        <begin position="501"/>
        <end position="544"/>
    </location>
</feature>
<dbReference type="Proteomes" id="UP001046870">
    <property type="component" value="Chromosome 1"/>
</dbReference>
<dbReference type="InterPro" id="IPR017983">
    <property type="entry name" value="GPCR_2_secretin-like_CS"/>
</dbReference>
<feature type="transmembrane region" description="Helical" evidence="19">
    <location>
        <begin position="160"/>
        <end position="183"/>
    </location>
</feature>
<keyword evidence="6 20" id="KW-0732">Signal</keyword>
<dbReference type="PRINTS" id="PR00393">
    <property type="entry name" value="PTRHORMONER"/>
</dbReference>
<dbReference type="PROSITE" id="PS00649">
    <property type="entry name" value="G_PROTEIN_RECEP_F2_1"/>
    <property type="match status" value="1"/>
</dbReference>
<feature type="signal peptide" evidence="20">
    <location>
        <begin position="1"/>
        <end position="24"/>
    </location>
</feature>
<dbReference type="Pfam" id="PF00002">
    <property type="entry name" value="7tm_2"/>
    <property type="match status" value="1"/>
</dbReference>
<feature type="domain" description="G-protein coupled receptors family 2 profile 1" evidence="21">
    <location>
        <begin position="47"/>
        <end position="143"/>
    </location>
</feature>
<dbReference type="GO" id="GO:0008528">
    <property type="term" value="F:G protein-coupled peptide receptor activity"/>
    <property type="evidence" value="ECO:0007669"/>
    <property type="project" value="TreeGrafter"/>
</dbReference>
<evidence type="ECO:0000256" key="10">
    <source>
        <dbReference type="ARBA" id="ARBA00023157"/>
    </source>
</evidence>
<evidence type="ECO:0000256" key="13">
    <source>
        <dbReference type="ARBA" id="ARBA00023224"/>
    </source>
</evidence>
<feature type="transmembrane region" description="Helical" evidence="19">
    <location>
        <begin position="277"/>
        <end position="298"/>
    </location>
</feature>
<evidence type="ECO:0000256" key="5">
    <source>
        <dbReference type="ARBA" id="ARBA00022692"/>
    </source>
</evidence>
<dbReference type="InterPro" id="IPR001879">
    <property type="entry name" value="GPCR_2_extracellular_dom"/>
</dbReference>
<evidence type="ECO:0000256" key="7">
    <source>
        <dbReference type="ARBA" id="ARBA00022989"/>
    </source>
</evidence>
<feature type="compositionally biased region" description="Polar residues" evidence="18">
    <location>
        <begin position="503"/>
        <end position="514"/>
    </location>
</feature>
<comment type="subunit">
    <text evidence="17">Homodimer in the absence of bound ligand. Peptide hormone binding leads to dissociation of the homodimer.</text>
</comment>
<protein>
    <recommendedName>
        <fullName evidence="3">Parathyroid hormone/parathyroid hormone-related peptide receptor</fullName>
    </recommendedName>
    <alternativeName>
        <fullName evidence="14">PTH/PTHrP type I receptor</fullName>
    </alternativeName>
    <alternativeName>
        <fullName evidence="15">Parathyroid hormone 1 receptor</fullName>
    </alternativeName>
</protein>
<sequence length="553" mass="62518">MERRSSVKGAITIFICFTVTVVNALVDSDDVITRDEQIYLLIGARARCERNIRAQLETVRAAVRCSDTWFRFTDTDCVPEWDGIICWPKGKPNQLVSALCPDYIYDFNHRGQAYRQCDASGNWEQVSSINRTWANYTECTTYLLSNRRNQEEEVFERLHLMYTIGYSISLVSLLVAVSILCYFKRLHCTRNYIHIHLFTSFVCRAVSIFVKDAVLYTVTDEGRPEGDSVGQKPQMVGCKVAVTLFLYFLATNHYWILVEGLYLHSLIFMAFLSDKNYLWALTIIGWGVPAVFVSIWVSARASLADTQCWDISAGNLKWIYQVPILAAIVVNFFLFLNIVRVLASKLWETNTGKLDPRQQYRKLLKSTLVLMPLFGVHYMVFMAMPYTEVTGLLWQVQMHYEMFFNSSQGFFVAFIYCFCNGEVQAEVKKAWLRRSLVLDLKQKARVTSSGGSCYYGGMASQATTSISLSVSATKGLSLAGGRQRLPVALLPLSNLPGCVPGSSEASLPSPTQQELVLRRPERLPHGPGDAPLPLSPDEEPCRPLSVKEFETIL</sequence>
<dbReference type="SUPFAM" id="SSF111418">
    <property type="entry name" value="Hormone receptor domain"/>
    <property type="match status" value="1"/>
</dbReference>
<reference evidence="23" key="1">
    <citation type="submission" date="2021-01" db="EMBL/GenBank/DDBJ databases">
        <authorList>
            <person name="Zahm M."/>
            <person name="Roques C."/>
            <person name="Cabau C."/>
            <person name="Klopp C."/>
            <person name="Donnadieu C."/>
            <person name="Jouanno E."/>
            <person name="Lampietro C."/>
            <person name="Louis A."/>
            <person name="Herpin A."/>
            <person name="Echchiki A."/>
            <person name="Berthelot C."/>
            <person name="Parey E."/>
            <person name="Roest-Crollius H."/>
            <person name="Braasch I."/>
            <person name="Postlethwait J."/>
            <person name="Bobe J."/>
            <person name="Montfort J."/>
            <person name="Bouchez O."/>
            <person name="Begum T."/>
            <person name="Mejri S."/>
            <person name="Adams A."/>
            <person name="Chen W.-J."/>
            <person name="Guiguen Y."/>
        </authorList>
    </citation>
    <scope>NUCLEOTIDE SEQUENCE</scope>
    <source>
        <strain evidence="23">YG-15Mar2019-1</strain>
        <tissue evidence="23">Brain</tissue>
    </source>
</reference>
<keyword evidence="13" id="KW-0807">Transducer</keyword>
<comment type="similarity">
    <text evidence="2">Belongs to the G-protein coupled receptor 2 family.</text>
</comment>
<evidence type="ECO:0000256" key="14">
    <source>
        <dbReference type="ARBA" id="ARBA00030334"/>
    </source>
</evidence>
<keyword evidence="24" id="KW-1185">Reference proteome</keyword>
<dbReference type="InterPro" id="IPR000832">
    <property type="entry name" value="GPCR_2_secretin-like"/>
</dbReference>
<dbReference type="GO" id="GO:0004991">
    <property type="term" value="F:parathyroid hormone receptor activity"/>
    <property type="evidence" value="ECO:0007669"/>
    <property type="project" value="InterPro"/>
</dbReference>
<dbReference type="PROSITE" id="PS50227">
    <property type="entry name" value="G_PROTEIN_RECEP_F2_3"/>
    <property type="match status" value="1"/>
</dbReference>
<evidence type="ECO:0000256" key="20">
    <source>
        <dbReference type="SAM" id="SignalP"/>
    </source>
</evidence>
<evidence type="ECO:0000256" key="15">
    <source>
        <dbReference type="ARBA" id="ARBA00032662"/>
    </source>
</evidence>
<dbReference type="InterPro" id="IPR036445">
    <property type="entry name" value="GPCR_2_extracell_dom_sf"/>
</dbReference>
<accession>A0A9D3THL0</accession>
<proteinExistence type="inferred from homology"/>
<dbReference type="GO" id="GO:0017046">
    <property type="term" value="F:peptide hormone binding"/>
    <property type="evidence" value="ECO:0007669"/>
    <property type="project" value="TreeGrafter"/>
</dbReference>
<evidence type="ECO:0000256" key="11">
    <source>
        <dbReference type="ARBA" id="ARBA00023170"/>
    </source>
</evidence>
<dbReference type="InterPro" id="IPR050332">
    <property type="entry name" value="GPCR_2"/>
</dbReference>
<feature type="domain" description="G-protein coupled receptors family 2 profile 2" evidence="22">
    <location>
        <begin position="158"/>
        <end position="420"/>
    </location>
</feature>
<evidence type="ECO:0000256" key="3">
    <source>
        <dbReference type="ARBA" id="ARBA00020798"/>
    </source>
</evidence>
<evidence type="ECO:0000313" key="24">
    <source>
        <dbReference type="Proteomes" id="UP001046870"/>
    </source>
</evidence>